<dbReference type="Pfam" id="PF01025">
    <property type="entry name" value="GrpE"/>
    <property type="match status" value="1"/>
</dbReference>
<dbReference type="EMBL" id="JBHSEC010000019">
    <property type="protein sequence ID" value="MFC4411069.1"/>
    <property type="molecule type" value="Genomic_DNA"/>
</dbReference>
<gene>
    <name evidence="3 7" type="primary">grpE</name>
    <name evidence="7" type="ORF">ACFOZY_11635</name>
</gene>
<dbReference type="PROSITE" id="PS01071">
    <property type="entry name" value="GRPE"/>
    <property type="match status" value="1"/>
</dbReference>
<evidence type="ECO:0000256" key="6">
    <source>
        <dbReference type="SAM" id="MobiDB-lite"/>
    </source>
</evidence>
<sequence length="196" mass="22482">MTEKKDELEQNLQKVETASLEEAASDETVELNNETEVQQPEDETSELRKQIEELKNKLEEEEARGLRARADFENFKRRSNLDRESAEKYRAQKILTNILPVLDNFERALQVEPKTDEGISILKGMDMVYRSLVAAVEEEGLSAIEAEGKEFDPNFHQAVMQEKDEAKPAGIVLAELQKGYMLKDRILRPTMVKVNE</sequence>
<evidence type="ECO:0000256" key="3">
    <source>
        <dbReference type="HAMAP-Rule" id="MF_01151"/>
    </source>
</evidence>
<evidence type="ECO:0000256" key="4">
    <source>
        <dbReference type="RuleBase" id="RU000639"/>
    </source>
</evidence>
<evidence type="ECO:0000256" key="1">
    <source>
        <dbReference type="ARBA" id="ARBA00009054"/>
    </source>
</evidence>
<dbReference type="PANTHER" id="PTHR21237">
    <property type="entry name" value="GRPE PROTEIN"/>
    <property type="match status" value="1"/>
</dbReference>
<dbReference type="InterPro" id="IPR000740">
    <property type="entry name" value="GrpE"/>
</dbReference>
<protein>
    <recommendedName>
        <fullName evidence="3 4">Protein GrpE</fullName>
    </recommendedName>
    <alternativeName>
        <fullName evidence="3">HSP-70 cofactor</fullName>
    </alternativeName>
</protein>
<dbReference type="Proteomes" id="UP001595817">
    <property type="component" value="Unassembled WGS sequence"/>
</dbReference>
<evidence type="ECO:0000313" key="8">
    <source>
        <dbReference type="Proteomes" id="UP001595817"/>
    </source>
</evidence>
<keyword evidence="2 3" id="KW-0143">Chaperone</keyword>
<dbReference type="HAMAP" id="MF_01151">
    <property type="entry name" value="GrpE"/>
    <property type="match status" value="1"/>
</dbReference>
<dbReference type="SUPFAM" id="SSF51064">
    <property type="entry name" value="Head domain of nucleotide exchange factor GrpE"/>
    <property type="match status" value="1"/>
</dbReference>
<evidence type="ECO:0000256" key="2">
    <source>
        <dbReference type="ARBA" id="ARBA00023186"/>
    </source>
</evidence>
<comment type="caution">
    <text evidence="7">The sequence shown here is derived from an EMBL/GenBank/DDBJ whole genome shotgun (WGS) entry which is preliminary data.</text>
</comment>
<dbReference type="NCBIfam" id="NF010738">
    <property type="entry name" value="PRK14140.1"/>
    <property type="match status" value="1"/>
</dbReference>
<dbReference type="Gene3D" id="3.90.20.20">
    <property type="match status" value="1"/>
</dbReference>
<organism evidence="7 8">
    <name type="scientific">Chungangia koreensis</name>
    <dbReference type="NCBI Taxonomy" id="752657"/>
    <lineage>
        <taxon>Bacteria</taxon>
        <taxon>Bacillati</taxon>
        <taxon>Bacillota</taxon>
        <taxon>Bacilli</taxon>
        <taxon>Lactobacillales</taxon>
        <taxon>Chungangia</taxon>
    </lineage>
</organism>
<comment type="subunit">
    <text evidence="3">Homodimer.</text>
</comment>
<evidence type="ECO:0000313" key="7">
    <source>
        <dbReference type="EMBL" id="MFC4411069.1"/>
    </source>
</evidence>
<dbReference type="CDD" id="cd00446">
    <property type="entry name" value="GrpE"/>
    <property type="match status" value="1"/>
</dbReference>
<name>A0ABV8X7U3_9LACT</name>
<feature type="region of interest" description="Disordered" evidence="6">
    <location>
        <begin position="1"/>
        <end position="48"/>
    </location>
</feature>
<evidence type="ECO:0000256" key="5">
    <source>
        <dbReference type="RuleBase" id="RU004478"/>
    </source>
</evidence>
<dbReference type="PRINTS" id="PR00773">
    <property type="entry name" value="GRPEPROTEIN"/>
</dbReference>
<reference evidence="8" key="1">
    <citation type="journal article" date="2019" name="Int. J. Syst. Evol. Microbiol.">
        <title>The Global Catalogue of Microorganisms (GCM) 10K type strain sequencing project: providing services to taxonomists for standard genome sequencing and annotation.</title>
        <authorList>
            <consortium name="The Broad Institute Genomics Platform"/>
            <consortium name="The Broad Institute Genome Sequencing Center for Infectious Disease"/>
            <person name="Wu L."/>
            <person name="Ma J."/>
        </authorList>
    </citation>
    <scope>NUCLEOTIDE SEQUENCE [LARGE SCALE GENOMIC DNA]</scope>
    <source>
        <strain evidence="8">CCUG 59778</strain>
    </source>
</reference>
<comment type="function">
    <text evidence="3 4">Participates actively in the response to hyperosmotic and heat shock by preventing the aggregation of stress-denatured proteins, in association with DnaK and GrpE. It is the nucleotide exchange factor for DnaK and may function as a thermosensor. Unfolded proteins bind initially to DnaJ; upon interaction with the DnaJ-bound protein, DnaK hydrolyzes its bound ATP, resulting in the formation of a stable complex. GrpE releases ADP from DnaK; ATP binding to DnaK triggers the release of the substrate protein, thus completing the reaction cycle. Several rounds of ATP-dependent interactions between DnaJ, DnaK and GrpE are required for fully efficient folding.</text>
</comment>
<proteinExistence type="inferred from homology"/>
<keyword evidence="3" id="KW-0963">Cytoplasm</keyword>
<dbReference type="RefSeq" id="WP_378155605.1">
    <property type="nucleotide sequence ID" value="NZ_JBHSEC010000019.1"/>
</dbReference>
<comment type="subcellular location">
    <subcellularLocation>
        <location evidence="3">Cytoplasm</location>
    </subcellularLocation>
</comment>
<dbReference type="InterPro" id="IPR013805">
    <property type="entry name" value="GrpE_CC"/>
</dbReference>
<dbReference type="SUPFAM" id="SSF58014">
    <property type="entry name" value="Coiled-coil domain of nucleotide exchange factor GrpE"/>
    <property type="match status" value="1"/>
</dbReference>
<accession>A0ABV8X7U3</accession>
<dbReference type="InterPro" id="IPR009012">
    <property type="entry name" value="GrpE_head"/>
</dbReference>
<keyword evidence="3 4" id="KW-0346">Stress response</keyword>
<dbReference type="Gene3D" id="2.30.22.10">
    <property type="entry name" value="Head domain of nucleotide exchange factor GrpE"/>
    <property type="match status" value="1"/>
</dbReference>
<comment type="similarity">
    <text evidence="1 3 5">Belongs to the GrpE family.</text>
</comment>
<keyword evidence="8" id="KW-1185">Reference proteome</keyword>
<dbReference type="PANTHER" id="PTHR21237:SF23">
    <property type="entry name" value="GRPE PROTEIN HOMOLOG, MITOCHONDRIAL"/>
    <property type="match status" value="1"/>
</dbReference>